<keyword evidence="4" id="KW-1185">Reference proteome</keyword>
<dbReference type="AlphaFoldDB" id="A0A921Z6E2"/>
<feature type="compositionally biased region" description="Basic and acidic residues" evidence="1">
    <location>
        <begin position="61"/>
        <end position="70"/>
    </location>
</feature>
<keyword evidence="2" id="KW-0472">Membrane</keyword>
<protein>
    <submittedName>
        <fullName evidence="3">Uncharacterized protein</fullName>
    </submittedName>
</protein>
<name>A0A921Z6E2_MANSE</name>
<gene>
    <name evidence="3" type="ORF">O3G_MSEX007298</name>
</gene>
<evidence type="ECO:0000313" key="3">
    <source>
        <dbReference type="EMBL" id="KAG6451691.1"/>
    </source>
</evidence>
<feature type="transmembrane region" description="Helical" evidence="2">
    <location>
        <begin position="12"/>
        <end position="29"/>
    </location>
</feature>
<comment type="caution">
    <text evidence="3">The sequence shown here is derived from an EMBL/GenBank/DDBJ whole genome shotgun (WGS) entry which is preliminary data.</text>
</comment>
<evidence type="ECO:0000313" key="4">
    <source>
        <dbReference type="Proteomes" id="UP000791440"/>
    </source>
</evidence>
<keyword evidence="2" id="KW-1133">Transmembrane helix</keyword>
<sequence>MLLKKEPEELLTQKIICYGTVVILLLYLLKFVRYFSKRSTCLESREDLGDPIPCARVRRPPRNEINEERRPKRQRRRRHHRYIPEHWLPRDPCHNHDGEFFD</sequence>
<keyword evidence="2" id="KW-0812">Transmembrane</keyword>
<evidence type="ECO:0000256" key="2">
    <source>
        <dbReference type="SAM" id="Phobius"/>
    </source>
</evidence>
<feature type="region of interest" description="Disordered" evidence="1">
    <location>
        <begin position="59"/>
        <end position="80"/>
    </location>
</feature>
<proteinExistence type="predicted"/>
<reference evidence="3" key="1">
    <citation type="journal article" date="2016" name="Insect Biochem. Mol. Biol.">
        <title>Multifaceted biological insights from a draft genome sequence of the tobacco hornworm moth, Manduca sexta.</title>
        <authorList>
            <person name="Kanost M.R."/>
            <person name="Arrese E.L."/>
            <person name="Cao X."/>
            <person name="Chen Y.R."/>
            <person name="Chellapilla S."/>
            <person name="Goldsmith M.R."/>
            <person name="Grosse-Wilde E."/>
            <person name="Heckel D.G."/>
            <person name="Herndon N."/>
            <person name="Jiang H."/>
            <person name="Papanicolaou A."/>
            <person name="Qu J."/>
            <person name="Soulages J.L."/>
            <person name="Vogel H."/>
            <person name="Walters J."/>
            <person name="Waterhouse R.M."/>
            <person name="Ahn S.J."/>
            <person name="Almeida F.C."/>
            <person name="An C."/>
            <person name="Aqrawi P."/>
            <person name="Bretschneider A."/>
            <person name="Bryant W.B."/>
            <person name="Bucks S."/>
            <person name="Chao H."/>
            <person name="Chevignon G."/>
            <person name="Christen J.M."/>
            <person name="Clarke D.F."/>
            <person name="Dittmer N.T."/>
            <person name="Ferguson L.C.F."/>
            <person name="Garavelou S."/>
            <person name="Gordon K.H.J."/>
            <person name="Gunaratna R.T."/>
            <person name="Han Y."/>
            <person name="Hauser F."/>
            <person name="He Y."/>
            <person name="Heidel-Fischer H."/>
            <person name="Hirsh A."/>
            <person name="Hu Y."/>
            <person name="Jiang H."/>
            <person name="Kalra D."/>
            <person name="Klinner C."/>
            <person name="Konig C."/>
            <person name="Kovar C."/>
            <person name="Kroll A.R."/>
            <person name="Kuwar S.S."/>
            <person name="Lee S.L."/>
            <person name="Lehman R."/>
            <person name="Li K."/>
            <person name="Li Z."/>
            <person name="Liang H."/>
            <person name="Lovelace S."/>
            <person name="Lu Z."/>
            <person name="Mansfield J.H."/>
            <person name="McCulloch K.J."/>
            <person name="Mathew T."/>
            <person name="Morton B."/>
            <person name="Muzny D.M."/>
            <person name="Neunemann D."/>
            <person name="Ongeri F."/>
            <person name="Pauchet Y."/>
            <person name="Pu L.L."/>
            <person name="Pyrousis I."/>
            <person name="Rao X.J."/>
            <person name="Redding A."/>
            <person name="Roesel C."/>
            <person name="Sanchez-Gracia A."/>
            <person name="Schaack S."/>
            <person name="Shukla A."/>
            <person name="Tetreau G."/>
            <person name="Wang Y."/>
            <person name="Xiong G.H."/>
            <person name="Traut W."/>
            <person name="Walsh T.K."/>
            <person name="Worley K.C."/>
            <person name="Wu D."/>
            <person name="Wu W."/>
            <person name="Wu Y.Q."/>
            <person name="Zhang X."/>
            <person name="Zou Z."/>
            <person name="Zucker H."/>
            <person name="Briscoe A.D."/>
            <person name="Burmester T."/>
            <person name="Clem R.J."/>
            <person name="Feyereisen R."/>
            <person name="Grimmelikhuijzen C.J.P."/>
            <person name="Hamodrakas S.J."/>
            <person name="Hansson B.S."/>
            <person name="Huguet E."/>
            <person name="Jermiin L.S."/>
            <person name="Lan Q."/>
            <person name="Lehman H.K."/>
            <person name="Lorenzen M."/>
            <person name="Merzendorfer H."/>
            <person name="Michalopoulos I."/>
            <person name="Morton D.B."/>
            <person name="Muthukrishnan S."/>
            <person name="Oakeshott J.G."/>
            <person name="Palmer W."/>
            <person name="Park Y."/>
            <person name="Passarelli A.L."/>
            <person name="Rozas J."/>
            <person name="Schwartz L.M."/>
            <person name="Smith W."/>
            <person name="Southgate A."/>
            <person name="Vilcinskas A."/>
            <person name="Vogt R."/>
            <person name="Wang P."/>
            <person name="Werren J."/>
            <person name="Yu X.Q."/>
            <person name="Zhou J.J."/>
            <person name="Brown S.J."/>
            <person name="Scherer S.E."/>
            <person name="Richards S."/>
            <person name="Blissard G.W."/>
        </authorList>
    </citation>
    <scope>NUCLEOTIDE SEQUENCE</scope>
</reference>
<evidence type="ECO:0000256" key="1">
    <source>
        <dbReference type="SAM" id="MobiDB-lite"/>
    </source>
</evidence>
<feature type="compositionally biased region" description="Basic residues" evidence="1">
    <location>
        <begin position="71"/>
        <end position="80"/>
    </location>
</feature>
<accession>A0A921Z6E2</accession>
<dbReference type="Proteomes" id="UP000791440">
    <property type="component" value="Unassembled WGS sequence"/>
</dbReference>
<organism evidence="3 4">
    <name type="scientific">Manduca sexta</name>
    <name type="common">Tobacco hawkmoth</name>
    <name type="synonym">Tobacco hornworm</name>
    <dbReference type="NCBI Taxonomy" id="7130"/>
    <lineage>
        <taxon>Eukaryota</taxon>
        <taxon>Metazoa</taxon>
        <taxon>Ecdysozoa</taxon>
        <taxon>Arthropoda</taxon>
        <taxon>Hexapoda</taxon>
        <taxon>Insecta</taxon>
        <taxon>Pterygota</taxon>
        <taxon>Neoptera</taxon>
        <taxon>Endopterygota</taxon>
        <taxon>Lepidoptera</taxon>
        <taxon>Glossata</taxon>
        <taxon>Ditrysia</taxon>
        <taxon>Bombycoidea</taxon>
        <taxon>Sphingidae</taxon>
        <taxon>Sphinginae</taxon>
        <taxon>Sphingini</taxon>
        <taxon>Manduca</taxon>
    </lineage>
</organism>
<dbReference type="EMBL" id="JH668412">
    <property type="protein sequence ID" value="KAG6451691.1"/>
    <property type="molecule type" value="Genomic_DNA"/>
</dbReference>
<reference evidence="3" key="2">
    <citation type="submission" date="2020-12" db="EMBL/GenBank/DDBJ databases">
        <authorList>
            <person name="Kanost M."/>
        </authorList>
    </citation>
    <scope>NUCLEOTIDE SEQUENCE</scope>
</reference>